<sequence>MDTVTAIDLRRLLAADDTDACLVLAEGRTQVATGADVPGLRLIDRSQVLARLGSDPEEYALVEYAALLESEIRLQGG</sequence>
<keyword evidence="2" id="KW-1185">Reference proteome</keyword>
<protein>
    <submittedName>
        <fullName evidence="1">Uncharacterized protein</fullName>
    </submittedName>
</protein>
<dbReference type="Proteomes" id="UP000683310">
    <property type="component" value="Chromosome"/>
</dbReference>
<proteinExistence type="predicted"/>
<name>A0ABX8D405_9NOCA</name>
<reference evidence="1 2" key="1">
    <citation type="submission" date="2021-04" db="EMBL/GenBank/DDBJ databases">
        <title>Nocardia tengchongensis.</title>
        <authorList>
            <person name="Zhuang k."/>
            <person name="Ran Y."/>
            <person name="Li W."/>
        </authorList>
    </citation>
    <scope>NUCLEOTIDE SEQUENCE [LARGE SCALE GENOMIC DNA]</scope>
    <source>
        <strain evidence="1 2">CFH S0057</strain>
    </source>
</reference>
<accession>A0ABX8D405</accession>
<evidence type="ECO:0000313" key="2">
    <source>
        <dbReference type="Proteomes" id="UP000683310"/>
    </source>
</evidence>
<dbReference type="RefSeq" id="WP_213561484.1">
    <property type="nucleotide sequence ID" value="NZ_JBHYZU010000252.1"/>
</dbReference>
<gene>
    <name evidence="1" type="ORF">KHQ06_28730</name>
</gene>
<dbReference type="EMBL" id="CP074371">
    <property type="protein sequence ID" value="QVI25425.1"/>
    <property type="molecule type" value="Genomic_DNA"/>
</dbReference>
<evidence type="ECO:0000313" key="1">
    <source>
        <dbReference type="EMBL" id="QVI25425.1"/>
    </source>
</evidence>
<organism evidence="1 2">
    <name type="scientific">Nocardia tengchongensis</name>
    <dbReference type="NCBI Taxonomy" id="2055889"/>
    <lineage>
        <taxon>Bacteria</taxon>
        <taxon>Bacillati</taxon>
        <taxon>Actinomycetota</taxon>
        <taxon>Actinomycetes</taxon>
        <taxon>Mycobacteriales</taxon>
        <taxon>Nocardiaceae</taxon>
        <taxon>Nocardia</taxon>
    </lineage>
</organism>